<organism evidence="2 3">
    <name type="scientific">Onychostoma macrolepis</name>
    <dbReference type="NCBI Taxonomy" id="369639"/>
    <lineage>
        <taxon>Eukaryota</taxon>
        <taxon>Metazoa</taxon>
        <taxon>Chordata</taxon>
        <taxon>Craniata</taxon>
        <taxon>Vertebrata</taxon>
        <taxon>Euteleostomi</taxon>
        <taxon>Actinopterygii</taxon>
        <taxon>Neopterygii</taxon>
        <taxon>Teleostei</taxon>
        <taxon>Ostariophysi</taxon>
        <taxon>Cypriniformes</taxon>
        <taxon>Cyprinidae</taxon>
        <taxon>Acrossocheilinae</taxon>
        <taxon>Onychostoma</taxon>
    </lineage>
</organism>
<evidence type="ECO:0000313" key="3">
    <source>
        <dbReference type="Proteomes" id="UP000579812"/>
    </source>
</evidence>
<evidence type="ECO:0000313" key="2">
    <source>
        <dbReference type="EMBL" id="KAF4099046.1"/>
    </source>
</evidence>
<keyword evidence="3" id="KW-1185">Reference proteome</keyword>
<feature type="region of interest" description="Disordered" evidence="1">
    <location>
        <begin position="34"/>
        <end position="57"/>
    </location>
</feature>
<dbReference type="Proteomes" id="UP000579812">
    <property type="component" value="Unassembled WGS sequence"/>
</dbReference>
<name>A0A7J6BVN3_9TELE</name>
<proteinExistence type="predicted"/>
<dbReference type="AlphaFoldDB" id="A0A7J6BVN3"/>
<comment type="caution">
    <text evidence="2">The sequence shown here is derived from an EMBL/GenBank/DDBJ whole genome shotgun (WGS) entry which is preliminary data.</text>
</comment>
<reference evidence="2 3" key="1">
    <citation type="submission" date="2020-04" db="EMBL/GenBank/DDBJ databases">
        <title>Chromosome-level genome assembly of a cyprinid fish Onychostoma macrolepis by integration of Nanopore Sequencing, Bionano and Hi-C technology.</title>
        <authorList>
            <person name="Wang D."/>
        </authorList>
    </citation>
    <scope>NUCLEOTIDE SEQUENCE [LARGE SCALE GENOMIC DNA]</scope>
    <source>
        <strain evidence="2">SWU-2019</strain>
        <tissue evidence="2">Muscle</tissue>
    </source>
</reference>
<evidence type="ECO:0000256" key="1">
    <source>
        <dbReference type="SAM" id="MobiDB-lite"/>
    </source>
</evidence>
<accession>A0A7J6BVN3</accession>
<sequence>MDHSLNKRHTRALQQIWRDLLLNLQIVLDASGAAGDQRQTDGGTPPQQLSQKRPGVRVKQRIQSSYLPLHVLSQFPSSRNQIRAAWSPHPASGDQSALSCSYITLRMDSPMPARPEKDTDIISLRSIQTAIKHHGVLFSHRTISAGKLSLFLNILRQTQTKAMTSARDPVTSPRSKVCPLSLRRTQAVLKGLNPLAETWASSLDLALCRISVTGPLRHVTRKRGSCPLPLLAEGNIVSEWAALGRSYTLG</sequence>
<dbReference type="EMBL" id="JAAMOB010000021">
    <property type="protein sequence ID" value="KAF4099046.1"/>
    <property type="molecule type" value="Genomic_DNA"/>
</dbReference>
<feature type="compositionally biased region" description="Polar residues" evidence="1">
    <location>
        <begin position="40"/>
        <end position="51"/>
    </location>
</feature>
<protein>
    <submittedName>
        <fullName evidence="2">Uncharacterized protein</fullName>
    </submittedName>
</protein>
<gene>
    <name evidence="2" type="ORF">G5714_021076</name>
</gene>